<organism evidence="1 2">
    <name type="scientific">Spirosoma endbachense</name>
    <dbReference type="NCBI Taxonomy" id="2666025"/>
    <lineage>
        <taxon>Bacteria</taxon>
        <taxon>Pseudomonadati</taxon>
        <taxon>Bacteroidota</taxon>
        <taxon>Cytophagia</taxon>
        <taxon>Cytophagales</taxon>
        <taxon>Cytophagaceae</taxon>
        <taxon>Spirosoma</taxon>
    </lineage>
</organism>
<proteinExistence type="predicted"/>
<evidence type="ECO:0000313" key="1">
    <source>
        <dbReference type="EMBL" id="QHV97884.1"/>
    </source>
</evidence>
<reference evidence="1 2" key="1">
    <citation type="submission" date="2019-11" db="EMBL/GenBank/DDBJ databases">
        <title>Spirosoma endbachense sp. nov., isolated from a natural salt meadow.</title>
        <authorList>
            <person name="Rojas J."/>
            <person name="Ambika Manirajan B."/>
            <person name="Ratering S."/>
            <person name="Suarez C."/>
            <person name="Geissler-Plaum R."/>
            <person name="Schnell S."/>
        </authorList>
    </citation>
    <scope>NUCLEOTIDE SEQUENCE [LARGE SCALE GENOMIC DNA]</scope>
    <source>
        <strain evidence="1 2">I-24</strain>
    </source>
</reference>
<dbReference type="AlphaFoldDB" id="A0A6P1VZ37"/>
<keyword evidence="2" id="KW-1185">Reference proteome</keyword>
<evidence type="ECO:0008006" key="3">
    <source>
        <dbReference type="Google" id="ProtNLM"/>
    </source>
</evidence>
<dbReference type="EMBL" id="CP045997">
    <property type="protein sequence ID" value="QHV97884.1"/>
    <property type="molecule type" value="Genomic_DNA"/>
</dbReference>
<dbReference type="KEGG" id="senf:GJR95_24025"/>
<name>A0A6P1VZ37_9BACT</name>
<protein>
    <recommendedName>
        <fullName evidence="3">HNH endonuclease</fullName>
    </recommendedName>
</protein>
<gene>
    <name evidence="1" type="ORF">GJR95_24025</name>
</gene>
<accession>A0A6P1VZ37</accession>
<dbReference type="RefSeq" id="WP_162388297.1">
    <property type="nucleotide sequence ID" value="NZ_CP045997.1"/>
</dbReference>
<dbReference type="Proteomes" id="UP000464577">
    <property type="component" value="Chromosome"/>
</dbReference>
<evidence type="ECO:0000313" key="2">
    <source>
        <dbReference type="Proteomes" id="UP000464577"/>
    </source>
</evidence>
<sequence length="149" mass="17869">MPMRREDYPPDWEAISIQIREVRAKGRCEQCGVKNHAYVYRLIKDQYRYATGCELLQLTVLTHIKSHGWRIWRALRYMRLTKIILTVAHLDRDPTNNSDDNLKALCQRCHLGYDMPQHVRNRKYGRDHDRPPQLTLPWFDSGLLNDKWH</sequence>